<evidence type="ECO:0000313" key="14">
    <source>
        <dbReference type="Proteomes" id="UP000305948"/>
    </source>
</evidence>
<gene>
    <name evidence="13" type="ORF">OE88DRAFT_1625019</name>
</gene>
<organism evidence="13 14">
    <name type="scientific">Heliocybe sulcata</name>
    <dbReference type="NCBI Taxonomy" id="5364"/>
    <lineage>
        <taxon>Eukaryota</taxon>
        <taxon>Fungi</taxon>
        <taxon>Dikarya</taxon>
        <taxon>Basidiomycota</taxon>
        <taxon>Agaricomycotina</taxon>
        <taxon>Agaricomycetes</taxon>
        <taxon>Gloeophyllales</taxon>
        <taxon>Gloeophyllaceae</taxon>
        <taxon>Heliocybe</taxon>
    </lineage>
</organism>
<dbReference type="GO" id="GO:0015031">
    <property type="term" value="P:protein transport"/>
    <property type="evidence" value="ECO:0007669"/>
    <property type="project" value="UniProtKB-KW"/>
</dbReference>
<dbReference type="STRING" id="5364.A0A5C3NC24"/>
<comment type="subcellular location">
    <subcellularLocation>
        <location evidence="1">Golgi apparatus membrane</location>
        <topology evidence="1">Peripheral membrane protein</topology>
    </subcellularLocation>
</comment>
<dbReference type="GO" id="GO:0017119">
    <property type="term" value="C:Golgi transport complex"/>
    <property type="evidence" value="ECO:0007669"/>
    <property type="project" value="TreeGrafter"/>
</dbReference>
<accession>A0A5C3NC24</accession>
<evidence type="ECO:0000313" key="13">
    <source>
        <dbReference type="EMBL" id="TFK54447.1"/>
    </source>
</evidence>
<evidence type="ECO:0000259" key="12">
    <source>
        <dbReference type="Pfam" id="PF12022"/>
    </source>
</evidence>
<dbReference type="EMBL" id="ML213506">
    <property type="protein sequence ID" value="TFK54447.1"/>
    <property type="molecule type" value="Genomic_DNA"/>
</dbReference>
<dbReference type="PANTHER" id="PTHR12961">
    <property type="entry name" value="CONSERVED OLIGOMERIC GOLGI COMPLEX COMPONENT 2"/>
    <property type="match status" value="1"/>
</dbReference>
<keyword evidence="14" id="KW-1185">Reference proteome</keyword>
<dbReference type="PANTHER" id="PTHR12961:SF0">
    <property type="entry name" value="CONSERVED OLIGOMERIC GOLGI COMPLEX SUBUNIT 2"/>
    <property type="match status" value="1"/>
</dbReference>
<sequence length="909" mass="101850">MSMSFGNAAADASKAQDPFELERLAEELAVREISDKAKELQDETGHDLPIYIPLSHDDPYLAAETFDVEEFLLSRSYTSLPDLRSELREYLATLKESLVKLINDDYEAFISLSTDLRGEGARLERLKRPLGDVKTHIVESRDELRAIQDNIEDKLQKRAVLRENKAFLHLLLKISESVTRLESLLLITLPENESSPSEGRAHGLSPLLNIPDDDARDDKIRGSRAKHLSRVASEYTQLLYHVSKAEEQRAAFLDEIRWRVDRIRSTLSSDLDHLFGTTLTALTDGKEEGNANKASEAERAKWMSDLVECLRSYDMLGLWRDAEDVLRREVVRGFVKNTVFPGSLTAPHSPLLPHTPFVQPRSPGFPNTASYFPPRTPYTPFTAFASKENPFQSLQTGNTRSSVPLLDESDNALATLYNRILRFVDRDLTKIMEAAERVSIKSGSRAKGSNLAASLAVKQAKQSTDSRKDGEAFAIMANVVWAELARAIIDELGSVVFAAGRPDEFRKNYHTTQAFIRSLEFLAPSIASVELMRNHPLFTSFERCWQLPVYYQLRWKEIIAHLEDVLSSTRIEPSPNRSEAQPFVTTQAKAIWVSIETCWSDQVYIPELAHRFWRFTLQLLSRYKTWLDSSLPTFEPLPKTKLVTSSDASGSGTPRASTPVPQGAETTSSEANAKDEELLRQLGTAITDIKTMQEQMMKIWREEISVMLPDMADVEGQEFINPEDVLDNALKSLASLITPMANQVVAILARRACEAVQAVRSIPASLRAMSLKRAPSEPSYFIPTIMQPVKSFFGIGTGEGPGSALKDVYLGPCSTQVFENAVERYIFWITSLRRTEESLRKLQKAKKPLFGRATTGRDDKGKDEERIRSQMILDVEAFGKDAASLGVVVEDVPAFQSLRGMVHASLSEG</sequence>
<evidence type="ECO:0000256" key="5">
    <source>
        <dbReference type="ARBA" id="ARBA00022927"/>
    </source>
</evidence>
<evidence type="ECO:0000256" key="9">
    <source>
        <dbReference type="SAM" id="Coils"/>
    </source>
</evidence>
<evidence type="ECO:0000256" key="2">
    <source>
        <dbReference type="ARBA" id="ARBA00007603"/>
    </source>
</evidence>
<keyword evidence="4" id="KW-0813">Transport</keyword>
<dbReference type="GO" id="GO:0000139">
    <property type="term" value="C:Golgi membrane"/>
    <property type="evidence" value="ECO:0007669"/>
    <property type="project" value="UniProtKB-SubCell"/>
</dbReference>
<evidence type="ECO:0000259" key="11">
    <source>
        <dbReference type="Pfam" id="PF06148"/>
    </source>
</evidence>
<name>A0A5C3NC24_9AGAM</name>
<evidence type="ECO:0000256" key="1">
    <source>
        <dbReference type="ARBA" id="ARBA00004395"/>
    </source>
</evidence>
<dbReference type="GO" id="GO:0007030">
    <property type="term" value="P:Golgi organization"/>
    <property type="evidence" value="ECO:0007669"/>
    <property type="project" value="InterPro"/>
</dbReference>
<feature type="region of interest" description="Disordered" evidence="10">
    <location>
        <begin position="642"/>
        <end position="675"/>
    </location>
</feature>
<proteinExistence type="inferred from homology"/>
<dbReference type="Proteomes" id="UP000305948">
    <property type="component" value="Unassembled WGS sequence"/>
</dbReference>
<dbReference type="Pfam" id="PF12022">
    <property type="entry name" value="COG2_C"/>
    <property type="match status" value="1"/>
</dbReference>
<keyword evidence="6" id="KW-0333">Golgi apparatus</keyword>
<evidence type="ECO:0000256" key="8">
    <source>
        <dbReference type="ARBA" id="ARBA00031344"/>
    </source>
</evidence>
<comment type="similarity">
    <text evidence="2">Belongs to the COG2 family.</text>
</comment>
<keyword evidence="5" id="KW-0653">Protein transport</keyword>
<keyword evidence="9" id="KW-0175">Coiled coil</keyword>
<dbReference type="GO" id="GO:0006891">
    <property type="term" value="P:intra-Golgi vesicle-mediated transport"/>
    <property type="evidence" value="ECO:0007669"/>
    <property type="project" value="TreeGrafter"/>
</dbReference>
<protein>
    <recommendedName>
        <fullName evidence="3">Conserved oligomeric Golgi complex subunit 2</fullName>
    </recommendedName>
    <alternativeName>
        <fullName evidence="8">Component of oligomeric Golgi complex 2</fullName>
    </alternativeName>
</protein>
<keyword evidence="7" id="KW-0472">Membrane</keyword>
<dbReference type="InterPro" id="IPR024603">
    <property type="entry name" value="COG_complex_COG2_C"/>
</dbReference>
<dbReference type="OrthoDB" id="332281at2759"/>
<evidence type="ECO:0000256" key="7">
    <source>
        <dbReference type="ARBA" id="ARBA00023136"/>
    </source>
</evidence>
<dbReference type="InterPro" id="IPR024602">
    <property type="entry name" value="COG_su2_N"/>
</dbReference>
<evidence type="ECO:0000256" key="3">
    <source>
        <dbReference type="ARBA" id="ARBA00020977"/>
    </source>
</evidence>
<evidence type="ECO:0000256" key="4">
    <source>
        <dbReference type="ARBA" id="ARBA00022448"/>
    </source>
</evidence>
<dbReference type="Pfam" id="PF06148">
    <property type="entry name" value="COG2_N"/>
    <property type="match status" value="1"/>
</dbReference>
<dbReference type="AlphaFoldDB" id="A0A5C3NC24"/>
<evidence type="ECO:0000256" key="6">
    <source>
        <dbReference type="ARBA" id="ARBA00023034"/>
    </source>
</evidence>
<feature type="compositionally biased region" description="Polar residues" evidence="10">
    <location>
        <begin position="642"/>
        <end position="671"/>
    </location>
</feature>
<feature type="coiled-coil region" evidence="9">
    <location>
        <begin position="137"/>
        <end position="164"/>
    </location>
</feature>
<dbReference type="InterPro" id="IPR009316">
    <property type="entry name" value="COG2"/>
</dbReference>
<feature type="domain" description="Conserved oligomeric Golgi complex subunit 2 N-terminal" evidence="11">
    <location>
        <begin position="56"/>
        <end position="126"/>
    </location>
</feature>
<feature type="domain" description="COG complex component COG2 C-terminal" evidence="12">
    <location>
        <begin position="545"/>
        <end position="875"/>
    </location>
</feature>
<reference evidence="13 14" key="1">
    <citation type="journal article" date="2019" name="Nat. Ecol. Evol.">
        <title>Megaphylogeny resolves global patterns of mushroom evolution.</title>
        <authorList>
            <person name="Varga T."/>
            <person name="Krizsan K."/>
            <person name="Foldi C."/>
            <person name="Dima B."/>
            <person name="Sanchez-Garcia M."/>
            <person name="Sanchez-Ramirez S."/>
            <person name="Szollosi G.J."/>
            <person name="Szarkandi J.G."/>
            <person name="Papp V."/>
            <person name="Albert L."/>
            <person name="Andreopoulos W."/>
            <person name="Angelini C."/>
            <person name="Antonin V."/>
            <person name="Barry K.W."/>
            <person name="Bougher N.L."/>
            <person name="Buchanan P."/>
            <person name="Buyck B."/>
            <person name="Bense V."/>
            <person name="Catcheside P."/>
            <person name="Chovatia M."/>
            <person name="Cooper J."/>
            <person name="Damon W."/>
            <person name="Desjardin D."/>
            <person name="Finy P."/>
            <person name="Geml J."/>
            <person name="Haridas S."/>
            <person name="Hughes K."/>
            <person name="Justo A."/>
            <person name="Karasinski D."/>
            <person name="Kautmanova I."/>
            <person name="Kiss B."/>
            <person name="Kocsube S."/>
            <person name="Kotiranta H."/>
            <person name="LaButti K.M."/>
            <person name="Lechner B.E."/>
            <person name="Liimatainen K."/>
            <person name="Lipzen A."/>
            <person name="Lukacs Z."/>
            <person name="Mihaltcheva S."/>
            <person name="Morgado L.N."/>
            <person name="Niskanen T."/>
            <person name="Noordeloos M.E."/>
            <person name="Ohm R.A."/>
            <person name="Ortiz-Santana B."/>
            <person name="Ovrebo C."/>
            <person name="Racz N."/>
            <person name="Riley R."/>
            <person name="Savchenko A."/>
            <person name="Shiryaev A."/>
            <person name="Soop K."/>
            <person name="Spirin V."/>
            <person name="Szebenyi C."/>
            <person name="Tomsovsky M."/>
            <person name="Tulloss R.E."/>
            <person name="Uehling J."/>
            <person name="Grigoriev I.V."/>
            <person name="Vagvolgyi C."/>
            <person name="Papp T."/>
            <person name="Martin F.M."/>
            <person name="Miettinen O."/>
            <person name="Hibbett D.S."/>
            <person name="Nagy L.G."/>
        </authorList>
    </citation>
    <scope>NUCLEOTIDE SEQUENCE [LARGE SCALE GENOMIC DNA]</scope>
    <source>
        <strain evidence="13 14">OMC1185</strain>
    </source>
</reference>
<evidence type="ECO:0000256" key="10">
    <source>
        <dbReference type="SAM" id="MobiDB-lite"/>
    </source>
</evidence>